<reference evidence="1" key="1">
    <citation type="submission" date="2022-07" db="EMBL/GenBank/DDBJ databases">
        <title>Genome Sequence of Lecanicillium saksenae.</title>
        <authorList>
            <person name="Buettner E."/>
        </authorList>
    </citation>
    <scope>NUCLEOTIDE SEQUENCE</scope>
    <source>
        <strain evidence="1">VT-O1</strain>
    </source>
</reference>
<proteinExistence type="predicted"/>
<accession>A0ACC1QWH6</accession>
<protein>
    <submittedName>
        <fullName evidence="1">Uncharacterized protein</fullName>
    </submittedName>
</protein>
<keyword evidence="2" id="KW-1185">Reference proteome</keyword>
<gene>
    <name evidence="1" type="ORF">NLG97_g4604</name>
</gene>
<name>A0ACC1QWH6_9HYPO</name>
<dbReference type="EMBL" id="JANAKD010000465">
    <property type="protein sequence ID" value="KAJ3493642.1"/>
    <property type="molecule type" value="Genomic_DNA"/>
</dbReference>
<organism evidence="1 2">
    <name type="scientific">Lecanicillium saksenae</name>
    <dbReference type="NCBI Taxonomy" id="468837"/>
    <lineage>
        <taxon>Eukaryota</taxon>
        <taxon>Fungi</taxon>
        <taxon>Dikarya</taxon>
        <taxon>Ascomycota</taxon>
        <taxon>Pezizomycotina</taxon>
        <taxon>Sordariomycetes</taxon>
        <taxon>Hypocreomycetidae</taxon>
        <taxon>Hypocreales</taxon>
        <taxon>Cordycipitaceae</taxon>
        <taxon>Lecanicillium</taxon>
    </lineage>
</organism>
<evidence type="ECO:0000313" key="2">
    <source>
        <dbReference type="Proteomes" id="UP001148737"/>
    </source>
</evidence>
<sequence>MPEAELSAIDRNKLVVAEYVGEFWGKGNTDVVDTLCSDDIVSDCPLHGRREGKAEVKKMLTDFRAAFPSFKIRPYGAIPMIAEHNYVVVRWLGGGQHTGVAFDDLPIGRLPKNTGKMVEFSGTTIYTLEDGKIVEEIAEEGALTALQQLAILGSEDTQMNNK</sequence>
<comment type="caution">
    <text evidence="1">The sequence shown here is derived from an EMBL/GenBank/DDBJ whole genome shotgun (WGS) entry which is preliminary data.</text>
</comment>
<dbReference type="Proteomes" id="UP001148737">
    <property type="component" value="Unassembled WGS sequence"/>
</dbReference>
<evidence type="ECO:0000313" key="1">
    <source>
        <dbReference type="EMBL" id="KAJ3493642.1"/>
    </source>
</evidence>